<feature type="compositionally biased region" description="Acidic residues" evidence="2">
    <location>
        <begin position="35"/>
        <end position="46"/>
    </location>
</feature>
<dbReference type="Pfam" id="PF11611">
    <property type="entry name" value="DUF4352"/>
    <property type="match status" value="1"/>
</dbReference>
<keyword evidence="1" id="KW-0732">Signal</keyword>
<feature type="compositionally biased region" description="Low complexity" evidence="2">
    <location>
        <begin position="47"/>
        <end position="57"/>
    </location>
</feature>
<dbReference type="InterPro" id="IPR029050">
    <property type="entry name" value="Immunoprotect_excell_Ig-like"/>
</dbReference>
<proteinExistence type="predicted"/>
<feature type="domain" description="DUF4352" evidence="3">
    <location>
        <begin position="214"/>
        <end position="329"/>
    </location>
</feature>
<evidence type="ECO:0000313" key="5">
    <source>
        <dbReference type="Proteomes" id="UP000185936"/>
    </source>
</evidence>
<organism evidence="4 5">
    <name type="scientific">Natronorubrum thiooxidans</name>
    <dbReference type="NCBI Taxonomy" id="308853"/>
    <lineage>
        <taxon>Archaea</taxon>
        <taxon>Methanobacteriati</taxon>
        <taxon>Methanobacteriota</taxon>
        <taxon>Stenosarchaea group</taxon>
        <taxon>Halobacteria</taxon>
        <taxon>Halobacteriales</taxon>
        <taxon>Natrialbaceae</taxon>
        <taxon>Natronorubrum</taxon>
    </lineage>
</organism>
<dbReference type="PROSITE" id="PS51257">
    <property type="entry name" value="PROKAR_LIPOPROTEIN"/>
    <property type="match status" value="1"/>
</dbReference>
<dbReference type="EMBL" id="FTNR01000013">
    <property type="protein sequence ID" value="SIS13647.1"/>
    <property type="molecule type" value="Genomic_DNA"/>
</dbReference>
<dbReference type="AlphaFoldDB" id="A0A1N7GM36"/>
<feature type="region of interest" description="Disordered" evidence="2">
    <location>
        <begin position="21"/>
        <end position="58"/>
    </location>
</feature>
<dbReference type="OrthoDB" id="205884at2157"/>
<dbReference type="Gene3D" id="2.60.40.1240">
    <property type="match status" value="2"/>
</dbReference>
<dbReference type="InterPro" id="IPR029051">
    <property type="entry name" value="DUF4352"/>
</dbReference>
<evidence type="ECO:0000256" key="2">
    <source>
        <dbReference type="SAM" id="MobiDB-lite"/>
    </source>
</evidence>
<evidence type="ECO:0000256" key="1">
    <source>
        <dbReference type="ARBA" id="ARBA00022729"/>
    </source>
</evidence>
<reference evidence="5" key="1">
    <citation type="submission" date="2017-01" db="EMBL/GenBank/DDBJ databases">
        <authorList>
            <person name="Varghese N."/>
            <person name="Submissions S."/>
        </authorList>
    </citation>
    <scope>NUCLEOTIDE SEQUENCE [LARGE SCALE GENOMIC DNA]</scope>
    <source>
        <strain evidence="5">type strain: HArc-</strain>
    </source>
</reference>
<dbReference type="Proteomes" id="UP000185936">
    <property type="component" value="Unassembled WGS sequence"/>
</dbReference>
<evidence type="ECO:0000259" key="3">
    <source>
        <dbReference type="Pfam" id="PF11611"/>
    </source>
</evidence>
<name>A0A1N7GM36_9EURY</name>
<sequence>MNRIDRRAFLAIAAMGTVAAAGCTEGGADDRSETDTDDGSEIESQEQEAVAASANESLENEFVVGERIERDGWQAVVRDVQRGSSPPDAVAAEAADEDAIEETAYLVLEFALKNTTADIVPTDEREDVELRDADGDTYPQFTTATNEAMPAQLAPGEVDRDELIFEVPDDASALTFVFDGLDESDTAPVVVDLEQEAEPRSDLDQKLDVDTHRFGESVEVDGIEVTISNLQQGNNLGGFMQADDGRDVVVIEVELTNQSGRERSSEPAQMALKDGIGRRYRETDAGVGALDRFEVESLGTDEETQGKLAYELEDGVSELYWIFDFAPWGSNERAFWQLR</sequence>
<evidence type="ECO:0000313" key="4">
    <source>
        <dbReference type="EMBL" id="SIS13647.1"/>
    </source>
</evidence>
<dbReference type="RefSeq" id="WP_076610233.1">
    <property type="nucleotide sequence ID" value="NZ_FTNR01000013.1"/>
</dbReference>
<accession>A0A1N7GM36</accession>
<gene>
    <name evidence="4" type="ORF">SAMN05421752_11375</name>
</gene>
<protein>
    <recommendedName>
        <fullName evidence="3">DUF4352 domain-containing protein</fullName>
    </recommendedName>
</protein>
<keyword evidence="5" id="KW-1185">Reference proteome</keyword>